<accession>A0A411WIZ2</accession>
<reference evidence="3 4" key="1">
    <citation type="submission" date="2019-03" db="EMBL/GenBank/DDBJ databases">
        <title>Pragia sp. nov. isolated from the gut tract of Carduelis flavirostris.</title>
        <authorList>
            <person name="Ge Y."/>
        </authorList>
    </citation>
    <scope>NUCLEOTIDE SEQUENCE [LARGE SCALE GENOMIC DNA]</scope>
    <source>
        <strain evidence="3 4">CF-458</strain>
    </source>
</reference>
<dbReference type="Proteomes" id="UP000293154">
    <property type="component" value="Chromosome"/>
</dbReference>
<evidence type="ECO:0000313" key="4">
    <source>
        <dbReference type="Proteomes" id="UP000293154"/>
    </source>
</evidence>
<evidence type="ECO:0000259" key="2">
    <source>
        <dbReference type="Pfam" id="PF03212"/>
    </source>
</evidence>
<dbReference type="SUPFAM" id="SSF51126">
    <property type="entry name" value="Pectin lyase-like"/>
    <property type="match status" value="1"/>
</dbReference>
<organism evidence="3 4">
    <name type="scientific">Limnobaculum zhutongyuii</name>
    <dbReference type="NCBI Taxonomy" id="2498113"/>
    <lineage>
        <taxon>Bacteria</taxon>
        <taxon>Pseudomonadati</taxon>
        <taxon>Pseudomonadota</taxon>
        <taxon>Gammaproteobacteria</taxon>
        <taxon>Enterobacterales</taxon>
        <taxon>Budviciaceae</taxon>
        <taxon>Limnobaculum</taxon>
    </lineage>
</organism>
<feature type="chain" id="PRO_5019134340" evidence="1">
    <location>
        <begin position="30"/>
        <end position="439"/>
    </location>
</feature>
<dbReference type="InterPro" id="IPR011050">
    <property type="entry name" value="Pectin_lyase_fold/virulence"/>
</dbReference>
<feature type="domain" description="Pertactin central region" evidence="2">
    <location>
        <begin position="326"/>
        <end position="436"/>
    </location>
</feature>
<sequence>MLIINAKLRPLSVFVALAGTVMYSNVSVADVNTTSTQANGSVLDLSANPDANIYAVNSSGAYVLRAYSGGTLVDDQNVLKEIYSDSRNGLSAEAGSKVVFDGTISDITITTGVISTVSTDGTSVTTTPSSGNGIGVLSKGAGSSVTLNRNITVITNGALSSGVDAEAGGDVLIKGSTKINSAGTGVAVTGDSKVNLSGGADITSTKEAVYANEGSEVAIGNSSTRSTLTTTSASNLILLEGPATDGALSFINSELSIATGNAVKVTGGDWVSTFVDTNITGDMNVDSGAKLDTAMTNSEFTGKANGDIKLQATGSTWNMTDSSTITSLQMTNSSVKFATPTGTTYNRVLTTGSLSGSGDFYIHTELNEGGAGTNSDQIHVTGDAEGNHRLFVSAHGNGAYTVDDGIKVVQIDGNSTSQFTLGNGNYVSMGAFDYYLYVR</sequence>
<feature type="signal peptide" evidence="1">
    <location>
        <begin position="1"/>
        <end position="29"/>
    </location>
</feature>
<gene>
    <name evidence="3" type="ORF">EKN56_06870</name>
</gene>
<dbReference type="KEGG" id="prag:EKN56_06870"/>
<dbReference type="OrthoDB" id="6053567at2"/>
<dbReference type="EMBL" id="CP034752">
    <property type="protein sequence ID" value="QBH96138.1"/>
    <property type="molecule type" value="Genomic_DNA"/>
</dbReference>
<dbReference type="GO" id="GO:0019867">
    <property type="term" value="C:outer membrane"/>
    <property type="evidence" value="ECO:0007669"/>
    <property type="project" value="InterPro"/>
</dbReference>
<dbReference type="InterPro" id="IPR004899">
    <property type="entry name" value="Pertactin_central"/>
</dbReference>
<dbReference type="NCBIfam" id="TIGR01414">
    <property type="entry name" value="autotrans_barl"/>
    <property type="match status" value="1"/>
</dbReference>
<protein>
    <submittedName>
        <fullName evidence="3">Autotransporter outer membrane beta-barrel domain-containing protein</fullName>
    </submittedName>
</protein>
<keyword evidence="1" id="KW-0732">Signal</keyword>
<dbReference type="InterPro" id="IPR006315">
    <property type="entry name" value="OM_autotransptr_brl_dom"/>
</dbReference>
<dbReference type="InterPro" id="IPR012332">
    <property type="entry name" value="Autotransporter_pectin_lyase_C"/>
</dbReference>
<evidence type="ECO:0000313" key="3">
    <source>
        <dbReference type="EMBL" id="QBH96138.1"/>
    </source>
</evidence>
<proteinExistence type="predicted"/>
<dbReference type="Gene3D" id="2.160.20.20">
    <property type="match status" value="1"/>
</dbReference>
<keyword evidence="4" id="KW-1185">Reference proteome</keyword>
<dbReference type="AlphaFoldDB" id="A0A411WIZ2"/>
<dbReference type="Pfam" id="PF03212">
    <property type="entry name" value="Pertactin"/>
    <property type="match status" value="1"/>
</dbReference>
<name>A0A411WIZ2_9GAMM</name>
<evidence type="ECO:0000256" key="1">
    <source>
        <dbReference type="SAM" id="SignalP"/>
    </source>
</evidence>